<dbReference type="InterPro" id="IPR054000">
    <property type="entry name" value="MLKL_N"/>
</dbReference>
<dbReference type="InterPro" id="IPR017441">
    <property type="entry name" value="Protein_kinase_ATP_BS"/>
</dbReference>
<comment type="caution">
    <text evidence="7">The sequence shown here is derived from an EMBL/GenBank/DDBJ whole genome shotgun (WGS) entry which is preliminary data.</text>
</comment>
<gene>
    <name evidence="7" type="ORF">B0H15DRAFT_1022590</name>
</gene>
<dbReference type="EMBL" id="JARJCN010000027">
    <property type="protein sequence ID" value="KAJ7088001.1"/>
    <property type="molecule type" value="Genomic_DNA"/>
</dbReference>
<dbReference type="GO" id="GO:0004674">
    <property type="term" value="F:protein serine/threonine kinase activity"/>
    <property type="evidence" value="ECO:0007669"/>
    <property type="project" value="UniProtKB-KW"/>
</dbReference>
<keyword evidence="2 4" id="KW-0547">Nucleotide-binding</keyword>
<keyword evidence="3 4" id="KW-0067">ATP-binding</keyword>
<dbReference type="SUPFAM" id="SSF56112">
    <property type="entry name" value="Protein kinase-like (PK-like)"/>
    <property type="match status" value="1"/>
</dbReference>
<feature type="region of interest" description="Disordered" evidence="5">
    <location>
        <begin position="527"/>
        <end position="550"/>
    </location>
</feature>
<feature type="compositionally biased region" description="Low complexity" evidence="5">
    <location>
        <begin position="528"/>
        <end position="543"/>
    </location>
</feature>
<dbReference type="CDD" id="cd21037">
    <property type="entry name" value="MLKL_NTD"/>
    <property type="match status" value="1"/>
</dbReference>
<protein>
    <recommendedName>
        <fullName evidence="6">Protein kinase domain-containing protein</fullName>
    </recommendedName>
</protein>
<keyword evidence="8" id="KW-1185">Reference proteome</keyword>
<keyword evidence="1" id="KW-0723">Serine/threonine-protein kinase</keyword>
<accession>A0AAD6U774</accession>
<proteinExistence type="predicted"/>
<dbReference type="InterPro" id="IPR059179">
    <property type="entry name" value="MLKL-like_MCAfunc"/>
</dbReference>
<organism evidence="7 8">
    <name type="scientific">Mycena belliarum</name>
    <dbReference type="NCBI Taxonomy" id="1033014"/>
    <lineage>
        <taxon>Eukaryota</taxon>
        <taxon>Fungi</taxon>
        <taxon>Dikarya</taxon>
        <taxon>Basidiomycota</taxon>
        <taxon>Agaricomycotina</taxon>
        <taxon>Agaricomycetes</taxon>
        <taxon>Agaricomycetidae</taxon>
        <taxon>Agaricales</taxon>
        <taxon>Marasmiineae</taxon>
        <taxon>Mycenaceae</taxon>
        <taxon>Mycena</taxon>
    </lineage>
</organism>
<feature type="compositionally biased region" description="Polar residues" evidence="5">
    <location>
        <begin position="920"/>
        <end position="932"/>
    </location>
</feature>
<dbReference type="SMART" id="SM00220">
    <property type="entry name" value="S_TKc"/>
    <property type="match status" value="1"/>
</dbReference>
<evidence type="ECO:0000256" key="5">
    <source>
        <dbReference type="SAM" id="MobiDB-lite"/>
    </source>
</evidence>
<reference evidence="7" key="1">
    <citation type="submission" date="2023-03" db="EMBL/GenBank/DDBJ databases">
        <title>Massive genome expansion in bonnet fungi (Mycena s.s.) driven by repeated elements and novel gene families across ecological guilds.</title>
        <authorList>
            <consortium name="Lawrence Berkeley National Laboratory"/>
            <person name="Harder C.B."/>
            <person name="Miyauchi S."/>
            <person name="Viragh M."/>
            <person name="Kuo A."/>
            <person name="Thoen E."/>
            <person name="Andreopoulos B."/>
            <person name="Lu D."/>
            <person name="Skrede I."/>
            <person name="Drula E."/>
            <person name="Henrissat B."/>
            <person name="Morin E."/>
            <person name="Kohler A."/>
            <person name="Barry K."/>
            <person name="LaButti K."/>
            <person name="Morin E."/>
            <person name="Salamov A."/>
            <person name="Lipzen A."/>
            <person name="Mereny Z."/>
            <person name="Hegedus B."/>
            <person name="Baldrian P."/>
            <person name="Stursova M."/>
            <person name="Weitz H."/>
            <person name="Taylor A."/>
            <person name="Grigoriev I.V."/>
            <person name="Nagy L.G."/>
            <person name="Martin F."/>
            <person name="Kauserud H."/>
        </authorList>
    </citation>
    <scope>NUCLEOTIDE SEQUENCE</scope>
    <source>
        <strain evidence="7">CBHHK173m</strain>
    </source>
</reference>
<keyword evidence="1" id="KW-0418">Kinase</keyword>
<evidence type="ECO:0000256" key="1">
    <source>
        <dbReference type="ARBA" id="ARBA00022527"/>
    </source>
</evidence>
<feature type="region of interest" description="Disordered" evidence="5">
    <location>
        <begin position="856"/>
        <end position="932"/>
    </location>
</feature>
<sequence>MPDSPSGSPSSTPFPPTTTTSKTPLMPKVSSPLNPARTPVNSLPPSSPPPLPSTPGSGRPRGNSVSAMLGSPQHSRSTSSSPLRSSPSDTSRTEIGHTSELTPEGLASRSRSRSRSPAQDRVIASTILETNPPTPPNAPPSTWWGRNIQPDRPWREPISPTSSTRSSPPGSPRGPRKLVKARRDADEPDDRDEHSTVFGAPLRRKQTVTVPKEQTEGWERTRERVAEVLKKILPPTLLVAHDLLEVGASVAKFVPVPGLELAASLLLSIWDGVQGVDMNRLACLRLAERCANLLLSVQIEVHETGNKVEKELAHPMEKLVESFTRVRDLLLKEAHRPFLKRYLKREDILREIAGCDTMLSDALSMFSLQVQMRIFKQVKETEDHRAAQNRLLLEVMRRAQQTGGNALGLLDVDGAGQLTPRQALHELPEHPESDGILPALQTLHSTQNTLDLAHDTADLRGLMREALAQSSDVEMLRVLQVGRAEMPEALKTLQRALERVGVVPPAPVAPSEPPPYAVRGEPALPVRSATLSSSESSGSSSTGTGHGMARDTLDREFIESGIDALRRMSKGGAVLPSWTITRYEVDRDVKIGIGFFSDVYKGTWRGRTVAIKCLAETTPRDLFLREVAIWRELKHPNVLELYGASGAAGDGPWFFVCPYERFGSLSGFLRRVAQEGEAAKNGKEGELLRFMHEIAKGMEYLHGKGVLHGDLKGANVLVDDRIHCLVSDFGQSEMKSEAYRISGAAPPHGTLRWQAPELMLGSIELTTEMDVYAYAICCVEILLMGRLPWPLMTDEAVRNFVLKDNTRPKLPPSRFNTPALQELLRVCWDRDPAVRPPFVQIVKDVKALRRAAEHPAQGLDELVSPPVSPKERGGAGAGWDDAPARPSPDMHPIPLPRTPPMDIPSNAYLGLRGQAPVSPEPSSMESYHTVGQGQSWPPLGGGGSALGVIEHREDTVSSSGADGAEPVVYIESASSSSRASSLFTPSTKGSSVDDLADLLLADYGGYESPFPADEVIAGIRNERRYRLLLLHDFHPSLTLPLWNPLPLAVGAVGYLRHGKFVTLLNCFYPDKAANGGGGGGAGLPSVYGYGRVVTGSQRTDKRTAAQRGLAAIAGLLAFKKGSGHDGTLSQNVARRYSFPLRAGHKTAYLCTESTVYRYIENLDAPKKWFKANVDAIMQQYGEMAQIQKEDLYLVIGTLDAPDYALFVSHNHPDGQAHFNVFSAPKTGQPWGTFTTDAEVEGGGPSYHEPLHGAQVSASQVSATGGPWDTVLVARLRFKPDVAEPTSL</sequence>
<dbReference type="PANTHER" id="PTHR44329">
    <property type="entry name" value="SERINE/THREONINE-PROTEIN KINASE TNNI3K-RELATED"/>
    <property type="match status" value="1"/>
</dbReference>
<dbReference type="PROSITE" id="PS00107">
    <property type="entry name" value="PROTEIN_KINASE_ATP"/>
    <property type="match status" value="1"/>
</dbReference>
<dbReference type="GO" id="GO:0005524">
    <property type="term" value="F:ATP binding"/>
    <property type="evidence" value="ECO:0007669"/>
    <property type="project" value="UniProtKB-UniRule"/>
</dbReference>
<dbReference type="PROSITE" id="PS00108">
    <property type="entry name" value="PROTEIN_KINASE_ST"/>
    <property type="match status" value="1"/>
</dbReference>
<feature type="binding site" evidence="4">
    <location>
        <position position="612"/>
    </location>
    <ligand>
        <name>ATP</name>
        <dbReference type="ChEBI" id="CHEBI:30616"/>
    </ligand>
</feature>
<feature type="compositionally biased region" description="Low complexity" evidence="5">
    <location>
        <begin position="1"/>
        <end position="24"/>
    </location>
</feature>
<dbReference type="PRINTS" id="PR00109">
    <property type="entry name" value="TYRKINASE"/>
</dbReference>
<dbReference type="Pfam" id="PF22215">
    <property type="entry name" value="MLKL_N"/>
    <property type="match status" value="1"/>
</dbReference>
<evidence type="ECO:0000313" key="8">
    <source>
        <dbReference type="Proteomes" id="UP001222325"/>
    </source>
</evidence>
<evidence type="ECO:0000256" key="4">
    <source>
        <dbReference type="PROSITE-ProRule" id="PRU10141"/>
    </source>
</evidence>
<keyword evidence="1" id="KW-0808">Transferase</keyword>
<dbReference type="InterPro" id="IPR051681">
    <property type="entry name" value="Ser/Thr_Kinases-Pseudokinases"/>
</dbReference>
<dbReference type="InterPro" id="IPR011009">
    <property type="entry name" value="Kinase-like_dom_sf"/>
</dbReference>
<feature type="domain" description="Protein kinase" evidence="6">
    <location>
        <begin position="585"/>
        <end position="857"/>
    </location>
</feature>
<feature type="compositionally biased region" description="Low complexity" evidence="5">
    <location>
        <begin position="71"/>
        <end position="90"/>
    </location>
</feature>
<dbReference type="InterPro" id="IPR008271">
    <property type="entry name" value="Ser/Thr_kinase_AS"/>
</dbReference>
<feature type="compositionally biased region" description="Basic and acidic residues" evidence="5">
    <location>
        <begin position="181"/>
        <end position="195"/>
    </location>
</feature>
<dbReference type="InterPro" id="IPR036537">
    <property type="entry name" value="Adaptor_Cbl_N_dom_sf"/>
</dbReference>
<evidence type="ECO:0000256" key="3">
    <source>
        <dbReference type="ARBA" id="ARBA00022840"/>
    </source>
</evidence>
<evidence type="ECO:0000259" key="6">
    <source>
        <dbReference type="PROSITE" id="PS50011"/>
    </source>
</evidence>
<dbReference type="Gene3D" id="1.10.510.10">
    <property type="entry name" value="Transferase(Phosphotransferase) domain 1"/>
    <property type="match status" value="1"/>
</dbReference>
<dbReference type="InterPro" id="IPR000719">
    <property type="entry name" value="Prot_kinase_dom"/>
</dbReference>
<dbReference type="Proteomes" id="UP001222325">
    <property type="component" value="Unassembled WGS sequence"/>
</dbReference>
<dbReference type="Gene3D" id="1.20.930.20">
    <property type="entry name" value="Adaptor protein Cbl, N-terminal domain"/>
    <property type="match status" value="1"/>
</dbReference>
<feature type="region of interest" description="Disordered" evidence="5">
    <location>
        <begin position="1"/>
        <end position="217"/>
    </location>
</feature>
<evidence type="ECO:0000256" key="2">
    <source>
        <dbReference type="ARBA" id="ARBA00022741"/>
    </source>
</evidence>
<name>A0AAD6U774_9AGAR</name>
<dbReference type="PROSITE" id="PS50011">
    <property type="entry name" value="PROTEIN_KINASE_DOM"/>
    <property type="match status" value="1"/>
</dbReference>
<feature type="compositionally biased region" description="Low complexity" evidence="5">
    <location>
        <begin position="54"/>
        <end position="64"/>
    </location>
</feature>
<dbReference type="GO" id="GO:0007166">
    <property type="term" value="P:cell surface receptor signaling pathway"/>
    <property type="evidence" value="ECO:0007669"/>
    <property type="project" value="InterPro"/>
</dbReference>
<evidence type="ECO:0000313" key="7">
    <source>
        <dbReference type="EMBL" id="KAJ7088001.1"/>
    </source>
</evidence>
<feature type="compositionally biased region" description="Pro residues" evidence="5">
    <location>
        <begin position="885"/>
        <end position="902"/>
    </location>
</feature>
<dbReference type="Gene3D" id="3.30.200.20">
    <property type="entry name" value="Phosphorylase Kinase, domain 1"/>
    <property type="match status" value="1"/>
</dbReference>
<dbReference type="InterPro" id="IPR001245">
    <property type="entry name" value="Ser-Thr/Tyr_kinase_cat_dom"/>
</dbReference>
<feature type="compositionally biased region" description="Low complexity" evidence="5">
    <location>
        <begin position="159"/>
        <end position="168"/>
    </location>
</feature>
<dbReference type="Pfam" id="PF07714">
    <property type="entry name" value="PK_Tyr_Ser-Thr"/>
    <property type="match status" value="1"/>
</dbReference>